<reference evidence="2" key="1">
    <citation type="submission" date="2016-11" db="EMBL/GenBank/DDBJ databases">
        <title>Complete Genome Sequence of alachlor-degrading Sphingomonas sp. strain JJ-A5.</title>
        <authorList>
            <person name="Lee H."/>
            <person name="Ka J.-O."/>
        </authorList>
    </citation>
    <scope>NUCLEOTIDE SEQUENCE [LARGE SCALE GENOMIC DNA]</scope>
    <source>
        <strain evidence="2">JJ-A5</strain>
    </source>
</reference>
<dbReference type="AlphaFoldDB" id="A0A1L3ZRL3"/>
<protein>
    <recommendedName>
        <fullName evidence="3">Tip attachment protein J domain-containing protein</fullName>
    </recommendedName>
</protein>
<sequence>MTLAVLVELEPFDPSAASSVTLRACSHDNAALTALNAVTWWPGIARLPRLSLRLFDGGFSGRMTPGGGDMELSLDVFPDAASYTWGDRPARIWIGELGAAWGGFTQIFDGLVRTARVEGGRIALQLRVNDDWLDGPLLTESYEGTTGAEGPAEKKGVAKPLAIGAPRYVEGQLIDSVNTVVQLHGYGAINAVPVAMDRLVRFGAPIADHASYAALVAATIAPGQYATAKAVGMVRHGAPPEGVLSYMVEGDSGGSGGFVRTPGAVIKRLAEIAGASAGQIDSASLTALDTAVPRNLSRYFGEQTTPRDAIGEIAGSANAVAGVSLMGKLFACRVMLSNSASLTLKTDGSALPIAGEPAQLEVAPPFWRMQMKGTRTARIHAYSEIAVTATLQDLGDYDATRIYREGSIVRQPSDGRRYRYINPVASAGNAPPNSTYWTVHEEAPGSLITVDTPPDIEEFGVNVLGNTAHFSLKPVSGNGLSHYLVKYQPVVTGAEWPNAVTLLPRLSIDTVGFSLPAMNGSFLIKAVNRDGGEAVNATIVSVNVLTLNALNLVATVGEDPAFAGVWDDVIEGELGLILSGGQSWDNWSDFDAVEDVDFGDGSPFVEEGYYYFDNDLDLGAVYTSRLTALIEATGVDTRTSFDLVPDVDALESWDGADPTAWNVELQVRTSDDGLAFGDWRTFTIGDYTARAFQWRVRLRSSDPYVTPVLVAVSVTVDMPDRTLGGNDIVCPAGGMTVSFATPFRAVPAVAITGQNLATGDYASVTSKTASGFFIRFFNAAGSGVSRTFDWLAKGYGVEA</sequence>
<dbReference type="KEGG" id="sphj:BSL82_02275"/>
<keyword evidence="2" id="KW-1185">Reference proteome</keyword>
<dbReference type="EMBL" id="CP018221">
    <property type="protein sequence ID" value="API58274.1"/>
    <property type="molecule type" value="Genomic_DNA"/>
</dbReference>
<organism evidence="1 2">
    <name type="scientific">Tardibacter chloracetimidivorans</name>
    <dbReference type="NCBI Taxonomy" id="1921510"/>
    <lineage>
        <taxon>Bacteria</taxon>
        <taxon>Pseudomonadati</taxon>
        <taxon>Pseudomonadota</taxon>
        <taxon>Alphaproteobacteria</taxon>
        <taxon>Sphingomonadales</taxon>
        <taxon>Sphingomonadaceae</taxon>
        <taxon>Tardibacter</taxon>
    </lineage>
</organism>
<dbReference type="OrthoDB" id="7555788at2"/>
<dbReference type="STRING" id="1921510.BSL82_02275"/>
<gene>
    <name evidence="1" type="ORF">BSL82_02275</name>
</gene>
<accession>A0A1L3ZRL3</accession>
<dbReference type="Proteomes" id="UP000182063">
    <property type="component" value="Chromosome"/>
</dbReference>
<name>A0A1L3ZRL3_9SPHN</name>
<dbReference type="RefSeq" id="WP_072595847.1">
    <property type="nucleotide sequence ID" value="NZ_CP018221.1"/>
</dbReference>
<proteinExistence type="predicted"/>
<evidence type="ECO:0000313" key="2">
    <source>
        <dbReference type="Proteomes" id="UP000182063"/>
    </source>
</evidence>
<evidence type="ECO:0000313" key="1">
    <source>
        <dbReference type="EMBL" id="API58274.1"/>
    </source>
</evidence>
<evidence type="ECO:0008006" key="3">
    <source>
        <dbReference type="Google" id="ProtNLM"/>
    </source>
</evidence>